<dbReference type="Gene3D" id="1.10.3810.10">
    <property type="entry name" value="Biosynthetic peptidoglycan transglycosylase-like"/>
    <property type="match status" value="1"/>
</dbReference>
<dbReference type="GO" id="GO:0008955">
    <property type="term" value="F:peptidoglycan glycosyltransferase activity"/>
    <property type="evidence" value="ECO:0007669"/>
    <property type="project" value="TreeGrafter"/>
</dbReference>
<evidence type="ECO:0000313" key="6">
    <source>
        <dbReference type="Proteomes" id="UP000319142"/>
    </source>
</evidence>
<dbReference type="Pfam" id="PF00912">
    <property type="entry name" value="Transgly"/>
    <property type="match status" value="1"/>
</dbReference>
<proteinExistence type="predicted"/>
<evidence type="ECO:0000256" key="2">
    <source>
        <dbReference type="ARBA" id="ARBA00022679"/>
    </source>
</evidence>
<evidence type="ECO:0000313" key="5">
    <source>
        <dbReference type="EMBL" id="TVT33127.1"/>
    </source>
</evidence>
<dbReference type="InterPro" id="IPR036950">
    <property type="entry name" value="PBP_transglycosylase"/>
</dbReference>
<dbReference type="InterPro" id="IPR050396">
    <property type="entry name" value="Glycosyltr_51/Transpeptidase"/>
</dbReference>
<dbReference type="InterPro" id="IPR023346">
    <property type="entry name" value="Lysozyme-like_dom_sf"/>
</dbReference>
<dbReference type="AlphaFoldDB" id="A0A558B9D6"/>
<evidence type="ECO:0000256" key="3">
    <source>
        <dbReference type="SAM" id="MobiDB-lite"/>
    </source>
</evidence>
<dbReference type="GO" id="GO:0009252">
    <property type="term" value="P:peptidoglycan biosynthetic process"/>
    <property type="evidence" value="ECO:0007669"/>
    <property type="project" value="TreeGrafter"/>
</dbReference>
<dbReference type="EMBL" id="VMRX01000025">
    <property type="protein sequence ID" value="TVT33127.1"/>
    <property type="molecule type" value="Genomic_DNA"/>
</dbReference>
<dbReference type="Proteomes" id="UP000319142">
    <property type="component" value="Unassembled WGS sequence"/>
</dbReference>
<comment type="caution">
    <text evidence="5">The sequence shown here is derived from an EMBL/GenBank/DDBJ whole genome shotgun (WGS) entry which is preliminary data.</text>
</comment>
<feature type="compositionally biased region" description="Low complexity" evidence="3">
    <location>
        <begin position="244"/>
        <end position="256"/>
    </location>
</feature>
<dbReference type="PANTHER" id="PTHR32282:SF33">
    <property type="entry name" value="PEPTIDOGLYCAN GLYCOSYLTRANSFERASE"/>
    <property type="match status" value="1"/>
</dbReference>
<sequence>MAKNTILRVMITLLSVPYIISSRILANFGPDAFKDDIQKCVEEANQTSNRARYLRYALVIAEDHRNELHYGIDPIAIISALHEGMLKGKRRGASTIEQQFVRVVTSRYEPSIRRKVREQLIAIELCRHKQKQEIADAYLSRAFFGSGQVGVDALEKSSGKSLEIMCLPELMKLISQLKYPKPIVSTEKWEEKIKKRVQHLERARRSNLKELIGSLESTERLELEKRAQPNCVPKSQFLGSLSKSSKTIDSSTRSFSVGSKISI</sequence>
<feature type="domain" description="Glycosyl transferase family 51" evidence="4">
    <location>
        <begin position="46"/>
        <end position="198"/>
    </location>
</feature>
<dbReference type="GO" id="GO:0030288">
    <property type="term" value="C:outer membrane-bounded periplasmic space"/>
    <property type="evidence" value="ECO:0007669"/>
    <property type="project" value="TreeGrafter"/>
</dbReference>
<reference evidence="5 6" key="1">
    <citation type="submission" date="2019-07" db="EMBL/GenBank/DDBJ databases">
        <title>The pathways for chlorine oxyanion respiration interact through the shared metabolite chlorate.</title>
        <authorList>
            <person name="Barnum T.P."/>
            <person name="Cheng Y."/>
            <person name="Hill K.A."/>
            <person name="Lucas L.N."/>
            <person name="Carlson H.K."/>
            <person name="Coates J.D."/>
        </authorList>
    </citation>
    <scope>NUCLEOTIDE SEQUENCE [LARGE SCALE GENOMIC DNA]</scope>
    <source>
        <strain evidence="5">UCB</strain>
    </source>
</reference>
<evidence type="ECO:0000259" key="4">
    <source>
        <dbReference type="Pfam" id="PF00912"/>
    </source>
</evidence>
<accession>A0A558B9D6</accession>
<dbReference type="InterPro" id="IPR001264">
    <property type="entry name" value="Glyco_trans_51"/>
</dbReference>
<comment type="pathway">
    <text evidence="1">Cell wall biogenesis; peptidoglycan biosynthesis.</text>
</comment>
<keyword evidence="2" id="KW-0808">Transferase</keyword>
<name>A0A558B9D6_9GAMM</name>
<organism evidence="5 6">
    <name type="scientific">Marinobacter vinifirmus</name>
    <dbReference type="NCBI Taxonomy" id="355591"/>
    <lineage>
        <taxon>Bacteria</taxon>
        <taxon>Pseudomonadati</taxon>
        <taxon>Pseudomonadota</taxon>
        <taxon>Gammaproteobacteria</taxon>
        <taxon>Pseudomonadales</taxon>
        <taxon>Marinobacteraceae</taxon>
        <taxon>Marinobacter</taxon>
    </lineage>
</organism>
<dbReference type="SUPFAM" id="SSF53955">
    <property type="entry name" value="Lysozyme-like"/>
    <property type="match status" value="1"/>
</dbReference>
<dbReference type="PANTHER" id="PTHR32282">
    <property type="entry name" value="BINDING PROTEIN TRANSPEPTIDASE, PUTATIVE-RELATED"/>
    <property type="match status" value="1"/>
</dbReference>
<feature type="region of interest" description="Disordered" evidence="3">
    <location>
        <begin position="244"/>
        <end position="263"/>
    </location>
</feature>
<protein>
    <recommendedName>
        <fullName evidence="4">Glycosyl transferase family 51 domain-containing protein</fullName>
    </recommendedName>
</protein>
<gene>
    <name evidence="5" type="ORF">FHK81_09660</name>
</gene>
<evidence type="ECO:0000256" key="1">
    <source>
        <dbReference type="ARBA" id="ARBA00004752"/>
    </source>
</evidence>